<dbReference type="PANTHER" id="PTHR32108">
    <property type="entry name" value="DNA-DIRECTED RNA POLYMERASE SUBUNIT ALPHA"/>
    <property type="match status" value="1"/>
</dbReference>
<keyword evidence="2" id="KW-1185">Reference proteome</keyword>
<dbReference type="AlphaFoldDB" id="A0A2I0IVR6"/>
<gene>
    <name evidence="1" type="ORF">CRG98_031756</name>
</gene>
<organism evidence="1 2">
    <name type="scientific">Punica granatum</name>
    <name type="common">Pomegranate</name>
    <dbReference type="NCBI Taxonomy" id="22663"/>
    <lineage>
        <taxon>Eukaryota</taxon>
        <taxon>Viridiplantae</taxon>
        <taxon>Streptophyta</taxon>
        <taxon>Embryophyta</taxon>
        <taxon>Tracheophyta</taxon>
        <taxon>Spermatophyta</taxon>
        <taxon>Magnoliopsida</taxon>
        <taxon>eudicotyledons</taxon>
        <taxon>Gunneridae</taxon>
        <taxon>Pentapetalae</taxon>
        <taxon>rosids</taxon>
        <taxon>malvids</taxon>
        <taxon>Myrtales</taxon>
        <taxon>Lythraceae</taxon>
        <taxon>Punica</taxon>
    </lineage>
</organism>
<accession>A0A2I0IVR6</accession>
<dbReference type="EMBL" id="PGOL01002451">
    <property type="protein sequence ID" value="PKI47853.1"/>
    <property type="molecule type" value="Genomic_DNA"/>
</dbReference>
<reference evidence="1 2" key="1">
    <citation type="submission" date="2017-11" db="EMBL/GenBank/DDBJ databases">
        <title>De-novo sequencing of pomegranate (Punica granatum L.) genome.</title>
        <authorList>
            <person name="Akparov Z."/>
            <person name="Amiraslanov A."/>
            <person name="Hajiyeva S."/>
            <person name="Abbasov M."/>
            <person name="Kaur K."/>
            <person name="Hamwieh A."/>
            <person name="Solovyev V."/>
            <person name="Salamov A."/>
            <person name="Braich B."/>
            <person name="Kosarev P."/>
            <person name="Mahmoud A."/>
            <person name="Hajiyev E."/>
            <person name="Babayeva S."/>
            <person name="Izzatullayeva V."/>
            <person name="Mammadov A."/>
            <person name="Mammadov A."/>
            <person name="Sharifova S."/>
            <person name="Ojaghi J."/>
            <person name="Eynullazada K."/>
            <person name="Bayramov B."/>
            <person name="Abdulazimova A."/>
            <person name="Shahmuradov I."/>
        </authorList>
    </citation>
    <scope>NUCLEOTIDE SEQUENCE [LARGE SCALE GENOMIC DNA]</scope>
    <source>
        <strain evidence="2">cv. AG2017</strain>
        <tissue evidence="1">Leaf</tissue>
    </source>
</reference>
<evidence type="ECO:0000313" key="1">
    <source>
        <dbReference type="EMBL" id="PKI47853.1"/>
    </source>
</evidence>
<comment type="caution">
    <text evidence="1">The sequence shown here is derived from an EMBL/GenBank/DDBJ whole genome shotgun (WGS) entry which is preliminary data.</text>
</comment>
<dbReference type="Proteomes" id="UP000233551">
    <property type="component" value="Unassembled WGS sequence"/>
</dbReference>
<dbReference type="PANTHER" id="PTHR32108:SF9">
    <property type="entry name" value="REVERSE TRANSCRIPTASE RNASE H-LIKE DOMAIN-CONTAINING PROTEIN"/>
    <property type="match status" value="1"/>
</dbReference>
<protein>
    <submittedName>
        <fullName evidence="1">Uncharacterized protein</fullName>
    </submittedName>
</protein>
<proteinExistence type="predicted"/>
<sequence>MDKSLPKIPRLVSILRRDTPTLLDLSMTEMKKGQTFEAYATKWRGKAVKYIPPITERQQVQLFHSTLRGAYYSHLLAHTSSFSNLLLKHMHIPCIIHSSTQRNRHIPRPCQLLFNRNRHISMPPLRFSKAEPRLRDLLSKLNGLLLHRLNRNQNLRCEFHQGAPGHTLDTCWRLRDRILVMINMKQISFNEVKPPNVRMNPLPDHGSSSGPSINMISIVAIGEEEDLQETPVPFIIDYAPAEVAVTYAPFVIEGQEPTNKGKAPAATFSTISEAAPHPTKKVTEQEVEAFMKVIKTSEYKVVEQMGKSPAHISLLASELHRDALLKVLIAAQVLKCMDSNMDSRRGSHCALLDRAAWECPPSRRRVTDTHEKESPLIILRPEGRGQISYLGLGVWNT</sequence>
<evidence type="ECO:0000313" key="2">
    <source>
        <dbReference type="Proteomes" id="UP000233551"/>
    </source>
</evidence>
<name>A0A2I0IVR6_PUNGR</name>